<dbReference type="Proteomes" id="UP000696280">
    <property type="component" value="Unassembled WGS sequence"/>
</dbReference>
<reference evidence="4" key="1">
    <citation type="submission" date="2021-07" db="EMBL/GenBank/DDBJ databases">
        <authorList>
            <person name="Durling M."/>
        </authorList>
    </citation>
    <scope>NUCLEOTIDE SEQUENCE</scope>
</reference>
<dbReference type="AlphaFoldDB" id="A0A9N9PR96"/>
<dbReference type="EMBL" id="CAJVRL010000041">
    <property type="protein sequence ID" value="CAG8951262.1"/>
    <property type="molecule type" value="Genomic_DNA"/>
</dbReference>
<dbReference type="Pfam" id="PF00106">
    <property type="entry name" value="adh_short"/>
    <property type="match status" value="1"/>
</dbReference>
<dbReference type="SUPFAM" id="SSF51735">
    <property type="entry name" value="NAD(P)-binding Rossmann-fold domains"/>
    <property type="match status" value="1"/>
</dbReference>
<dbReference type="InterPro" id="IPR036291">
    <property type="entry name" value="NAD(P)-bd_dom_sf"/>
</dbReference>
<dbReference type="PANTHER" id="PTHR24320">
    <property type="entry name" value="RETINOL DEHYDROGENASE"/>
    <property type="match status" value="1"/>
</dbReference>
<comment type="similarity">
    <text evidence="1">Belongs to the short-chain dehydrogenases/reductases (SDR) family.</text>
</comment>
<dbReference type="InterPro" id="IPR002347">
    <property type="entry name" value="SDR_fam"/>
</dbReference>
<evidence type="ECO:0000313" key="5">
    <source>
        <dbReference type="Proteomes" id="UP000696280"/>
    </source>
</evidence>
<organism evidence="4 5">
    <name type="scientific">Hymenoscyphus fraxineus</name>
    <dbReference type="NCBI Taxonomy" id="746836"/>
    <lineage>
        <taxon>Eukaryota</taxon>
        <taxon>Fungi</taxon>
        <taxon>Dikarya</taxon>
        <taxon>Ascomycota</taxon>
        <taxon>Pezizomycotina</taxon>
        <taxon>Leotiomycetes</taxon>
        <taxon>Helotiales</taxon>
        <taxon>Helotiaceae</taxon>
        <taxon>Hymenoscyphus</taxon>
    </lineage>
</organism>
<dbReference type="PRINTS" id="PR00081">
    <property type="entry name" value="GDHRDH"/>
</dbReference>
<comment type="caution">
    <text evidence="4">The sequence shown here is derived from an EMBL/GenBank/DDBJ whole genome shotgun (WGS) entry which is preliminary data.</text>
</comment>
<keyword evidence="5" id="KW-1185">Reference proteome</keyword>
<evidence type="ECO:0008006" key="6">
    <source>
        <dbReference type="Google" id="ProtNLM"/>
    </source>
</evidence>
<dbReference type="GO" id="GO:0016491">
    <property type="term" value="F:oxidoreductase activity"/>
    <property type="evidence" value="ECO:0007669"/>
    <property type="project" value="UniProtKB-KW"/>
</dbReference>
<dbReference type="OrthoDB" id="191139at2759"/>
<sequence length="318" mass="35031">MFRPESLPSLSGKVFLVTGGNTGIGYSTVLCLASKGARVYLGARSSTKAQAAITQIKESSPNADVRPLIMDHKSLSTVVEAAKTFLAKEKSLNGLILNAGIMACPFEITFDGFESQMQTNYIAHWVLTHHLLPTRLSTSIQQGPGSARVVNVSSDGHQKTAFGTTEILYDEKELENFGRHGRYGVSKLANVMHSANINSRFGPESESVRQRKGEIWSASLHPGFIDTQMNDLNRDRAPWYLGWLHTVLLFFCIIRPVNEGCVSSLFTGASEEFTAEMSGKYFDEKARLKEPNPASKDQEGLVKLEQWTKEVVGKGGWL</sequence>
<protein>
    <recommendedName>
        <fullName evidence="6">NAD(P)-binding protein</fullName>
    </recommendedName>
</protein>
<proteinExistence type="inferred from homology"/>
<keyword evidence="2" id="KW-0521">NADP</keyword>
<evidence type="ECO:0000256" key="3">
    <source>
        <dbReference type="ARBA" id="ARBA00023002"/>
    </source>
</evidence>
<keyword evidence="3" id="KW-0560">Oxidoreductase</keyword>
<dbReference type="Gene3D" id="3.40.50.720">
    <property type="entry name" value="NAD(P)-binding Rossmann-like Domain"/>
    <property type="match status" value="1"/>
</dbReference>
<dbReference type="PANTHER" id="PTHR24320:SF282">
    <property type="entry name" value="WW DOMAIN-CONTAINING OXIDOREDUCTASE"/>
    <property type="match status" value="1"/>
</dbReference>
<name>A0A9N9PR96_9HELO</name>
<gene>
    <name evidence="4" type="ORF">HYFRA_00008011</name>
</gene>
<evidence type="ECO:0000256" key="1">
    <source>
        <dbReference type="ARBA" id="ARBA00006484"/>
    </source>
</evidence>
<evidence type="ECO:0000256" key="2">
    <source>
        <dbReference type="ARBA" id="ARBA00022857"/>
    </source>
</evidence>
<accession>A0A9N9PR96</accession>
<evidence type="ECO:0000313" key="4">
    <source>
        <dbReference type="EMBL" id="CAG8951262.1"/>
    </source>
</evidence>